<reference evidence="1 2" key="1">
    <citation type="submission" date="2021-06" db="EMBL/GenBank/DDBJ databases">
        <title>Caerostris extrusa draft genome.</title>
        <authorList>
            <person name="Kono N."/>
            <person name="Arakawa K."/>
        </authorList>
    </citation>
    <scope>NUCLEOTIDE SEQUENCE [LARGE SCALE GENOMIC DNA]</scope>
</reference>
<organism evidence="1 2">
    <name type="scientific">Caerostris extrusa</name>
    <name type="common">Bark spider</name>
    <name type="synonym">Caerostris bankana</name>
    <dbReference type="NCBI Taxonomy" id="172846"/>
    <lineage>
        <taxon>Eukaryota</taxon>
        <taxon>Metazoa</taxon>
        <taxon>Ecdysozoa</taxon>
        <taxon>Arthropoda</taxon>
        <taxon>Chelicerata</taxon>
        <taxon>Arachnida</taxon>
        <taxon>Araneae</taxon>
        <taxon>Araneomorphae</taxon>
        <taxon>Entelegynae</taxon>
        <taxon>Araneoidea</taxon>
        <taxon>Araneidae</taxon>
        <taxon>Caerostris</taxon>
    </lineage>
</organism>
<dbReference type="Proteomes" id="UP001054945">
    <property type="component" value="Unassembled WGS sequence"/>
</dbReference>
<comment type="caution">
    <text evidence="1">The sequence shown here is derived from an EMBL/GenBank/DDBJ whole genome shotgun (WGS) entry which is preliminary data.</text>
</comment>
<keyword evidence="2" id="KW-1185">Reference proteome</keyword>
<dbReference type="EMBL" id="BPLR01019438">
    <property type="protein sequence ID" value="GIX67843.1"/>
    <property type="molecule type" value="Genomic_DNA"/>
</dbReference>
<accession>A0AAV4M663</accession>
<sequence length="122" mass="14046">MKFPRPSCRRQHRPGAVVACGSLSINRSAMFQFVRTQLCGERQCSRNMETFCPQVVEVFPFQIVFPSPQFSNYRLQGADLSVHIRPPQTLPFEDTSLGFLLWSGCCTNEYSNKEIFVIFFLK</sequence>
<evidence type="ECO:0000313" key="1">
    <source>
        <dbReference type="EMBL" id="GIX67843.1"/>
    </source>
</evidence>
<dbReference type="AlphaFoldDB" id="A0AAV4M663"/>
<proteinExistence type="predicted"/>
<protein>
    <submittedName>
        <fullName evidence="1">Uncharacterized protein</fullName>
    </submittedName>
</protein>
<gene>
    <name evidence="1" type="ORF">CEXT_147351</name>
</gene>
<name>A0AAV4M663_CAEEX</name>
<evidence type="ECO:0000313" key="2">
    <source>
        <dbReference type="Proteomes" id="UP001054945"/>
    </source>
</evidence>